<protein>
    <submittedName>
        <fullName evidence="5">WD repeat-containing protein 70</fullName>
    </submittedName>
</protein>
<dbReference type="Proteomes" id="UP000245207">
    <property type="component" value="Unassembled WGS sequence"/>
</dbReference>
<sequence length="79" mass="8401">MVSGVMKLSFCLVALIVFGGGLPGNERIPLSNEIVLKGHTKVVSSFAIDHTGSRVLSGSHDYTVHIKPKEGTTQLNPNV</sequence>
<keyword evidence="2" id="KW-0677">Repeat</keyword>
<dbReference type="PANTHER" id="PTHR16017:SF0">
    <property type="entry name" value="WD REPEAT-CONTAINING PROTEIN 70"/>
    <property type="match status" value="1"/>
</dbReference>
<dbReference type="Gene3D" id="2.130.10.10">
    <property type="entry name" value="YVTN repeat-like/Quinoprotein amine dehydrogenase"/>
    <property type="match status" value="1"/>
</dbReference>
<dbReference type="InterPro" id="IPR036322">
    <property type="entry name" value="WD40_repeat_dom_sf"/>
</dbReference>
<feature type="signal peptide" evidence="4">
    <location>
        <begin position="1"/>
        <end position="23"/>
    </location>
</feature>
<dbReference type="EMBL" id="PKPP01005667">
    <property type="protein sequence ID" value="PWA59276.1"/>
    <property type="molecule type" value="Genomic_DNA"/>
</dbReference>
<name>A0A2U1MDJ5_ARTAN</name>
<feature type="chain" id="PRO_5015661906" evidence="4">
    <location>
        <begin position="24"/>
        <end position="79"/>
    </location>
</feature>
<dbReference type="PANTHER" id="PTHR16017">
    <property type="entry name" value="GASTRULATION DEFECTIVE PROTEIN 1-RELATED"/>
    <property type="match status" value="1"/>
</dbReference>
<dbReference type="GO" id="GO:0035861">
    <property type="term" value="C:site of double-strand break"/>
    <property type="evidence" value="ECO:0007669"/>
    <property type="project" value="TreeGrafter"/>
</dbReference>
<dbReference type="InterPro" id="IPR001680">
    <property type="entry name" value="WD40_rpt"/>
</dbReference>
<keyword evidence="6" id="KW-1185">Reference proteome</keyword>
<organism evidence="5 6">
    <name type="scientific">Artemisia annua</name>
    <name type="common">Sweet wormwood</name>
    <dbReference type="NCBI Taxonomy" id="35608"/>
    <lineage>
        <taxon>Eukaryota</taxon>
        <taxon>Viridiplantae</taxon>
        <taxon>Streptophyta</taxon>
        <taxon>Embryophyta</taxon>
        <taxon>Tracheophyta</taxon>
        <taxon>Spermatophyta</taxon>
        <taxon>Magnoliopsida</taxon>
        <taxon>eudicotyledons</taxon>
        <taxon>Gunneridae</taxon>
        <taxon>Pentapetalae</taxon>
        <taxon>asterids</taxon>
        <taxon>campanulids</taxon>
        <taxon>Asterales</taxon>
        <taxon>Asteraceae</taxon>
        <taxon>Asteroideae</taxon>
        <taxon>Anthemideae</taxon>
        <taxon>Artemisiinae</taxon>
        <taxon>Artemisia</taxon>
    </lineage>
</organism>
<gene>
    <name evidence="5" type="ORF">CTI12_AA393040</name>
</gene>
<evidence type="ECO:0000256" key="4">
    <source>
        <dbReference type="SAM" id="SignalP"/>
    </source>
</evidence>
<reference evidence="5 6" key="1">
    <citation type="journal article" date="2018" name="Mol. Plant">
        <title>The genome of Artemisia annua provides insight into the evolution of Asteraceae family and artemisinin biosynthesis.</title>
        <authorList>
            <person name="Shen Q."/>
            <person name="Zhang L."/>
            <person name="Liao Z."/>
            <person name="Wang S."/>
            <person name="Yan T."/>
            <person name="Shi P."/>
            <person name="Liu M."/>
            <person name="Fu X."/>
            <person name="Pan Q."/>
            <person name="Wang Y."/>
            <person name="Lv Z."/>
            <person name="Lu X."/>
            <person name="Zhang F."/>
            <person name="Jiang W."/>
            <person name="Ma Y."/>
            <person name="Chen M."/>
            <person name="Hao X."/>
            <person name="Li L."/>
            <person name="Tang Y."/>
            <person name="Lv G."/>
            <person name="Zhou Y."/>
            <person name="Sun X."/>
            <person name="Brodelius P.E."/>
            <person name="Rose J.K.C."/>
            <person name="Tang K."/>
        </authorList>
    </citation>
    <scope>NUCLEOTIDE SEQUENCE [LARGE SCALE GENOMIC DNA]</scope>
    <source>
        <strain evidence="6">cv. Huhao1</strain>
        <tissue evidence="5">Leaf</tissue>
    </source>
</reference>
<dbReference type="SUPFAM" id="SSF50978">
    <property type="entry name" value="WD40 repeat-like"/>
    <property type="match status" value="1"/>
</dbReference>
<evidence type="ECO:0000256" key="1">
    <source>
        <dbReference type="ARBA" id="ARBA00022574"/>
    </source>
</evidence>
<dbReference type="PROSITE" id="PS50082">
    <property type="entry name" value="WD_REPEATS_2"/>
    <property type="match status" value="1"/>
</dbReference>
<evidence type="ECO:0000313" key="6">
    <source>
        <dbReference type="Proteomes" id="UP000245207"/>
    </source>
</evidence>
<accession>A0A2U1MDJ5</accession>
<proteinExistence type="predicted"/>
<dbReference type="STRING" id="35608.A0A2U1MDJ5"/>
<feature type="repeat" description="WD" evidence="3">
    <location>
        <begin position="36"/>
        <end position="66"/>
    </location>
</feature>
<keyword evidence="4" id="KW-0732">Signal</keyword>
<dbReference type="InterPro" id="IPR015943">
    <property type="entry name" value="WD40/YVTN_repeat-like_dom_sf"/>
</dbReference>
<dbReference type="InterPro" id="IPR051858">
    <property type="entry name" value="WD_repeat_GAD-1"/>
</dbReference>
<keyword evidence="1 3" id="KW-0853">WD repeat</keyword>
<comment type="caution">
    <text evidence="5">The sequence shown here is derived from an EMBL/GenBank/DDBJ whole genome shotgun (WGS) entry which is preliminary data.</text>
</comment>
<dbReference type="GO" id="GO:0005634">
    <property type="term" value="C:nucleus"/>
    <property type="evidence" value="ECO:0007669"/>
    <property type="project" value="TreeGrafter"/>
</dbReference>
<evidence type="ECO:0000313" key="5">
    <source>
        <dbReference type="EMBL" id="PWA59276.1"/>
    </source>
</evidence>
<dbReference type="OrthoDB" id="10264376at2759"/>
<evidence type="ECO:0000256" key="2">
    <source>
        <dbReference type="ARBA" id="ARBA00022737"/>
    </source>
</evidence>
<evidence type="ECO:0000256" key="3">
    <source>
        <dbReference type="PROSITE-ProRule" id="PRU00221"/>
    </source>
</evidence>
<dbReference type="AlphaFoldDB" id="A0A2U1MDJ5"/>